<accession>A0A9D4KCI4</accession>
<organism evidence="2 3">
    <name type="scientific">Dreissena polymorpha</name>
    <name type="common">Zebra mussel</name>
    <name type="synonym">Mytilus polymorpha</name>
    <dbReference type="NCBI Taxonomy" id="45954"/>
    <lineage>
        <taxon>Eukaryota</taxon>
        <taxon>Metazoa</taxon>
        <taxon>Spiralia</taxon>
        <taxon>Lophotrochozoa</taxon>
        <taxon>Mollusca</taxon>
        <taxon>Bivalvia</taxon>
        <taxon>Autobranchia</taxon>
        <taxon>Heteroconchia</taxon>
        <taxon>Euheterodonta</taxon>
        <taxon>Imparidentia</taxon>
        <taxon>Neoheterodontei</taxon>
        <taxon>Myida</taxon>
        <taxon>Dreissenoidea</taxon>
        <taxon>Dreissenidae</taxon>
        <taxon>Dreissena</taxon>
    </lineage>
</organism>
<evidence type="ECO:0000313" key="3">
    <source>
        <dbReference type="Proteomes" id="UP000828390"/>
    </source>
</evidence>
<reference evidence="2" key="1">
    <citation type="journal article" date="2019" name="bioRxiv">
        <title>The Genome of the Zebra Mussel, Dreissena polymorpha: A Resource for Invasive Species Research.</title>
        <authorList>
            <person name="McCartney M.A."/>
            <person name="Auch B."/>
            <person name="Kono T."/>
            <person name="Mallez S."/>
            <person name="Zhang Y."/>
            <person name="Obille A."/>
            <person name="Becker A."/>
            <person name="Abrahante J.E."/>
            <person name="Garbe J."/>
            <person name="Badalamenti J.P."/>
            <person name="Herman A."/>
            <person name="Mangelson H."/>
            <person name="Liachko I."/>
            <person name="Sullivan S."/>
            <person name="Sone E.D."/>
            <person name="Koren S."/>
            <person name="Silverstein K.A.T."/>
            <person name="Beckman K.B."/>
            <person name="Gohl D.M."/>
        </authorList>
    </citation>
    <scope>NUCLEOTIDE SEQUENCE</scope>
    <source>
        <strain evidence="2">Duluth1</strain>
        <tissue evidence="2">Whole animal</tissue>
    </source>
</reference>
<name>A0A9D4KCI4_DREPO</name>
<evidence type="ECO:0000256" key="1">
    <source>
        <dbReference type="SAM" id="MobiDB-lite"/>
    </source>
</evidence>
<dbReference type="EMBL" id="JAIWYP010000004">
    <property type="protein sequence ID" value="KAH3836726.1"/>
    <property type="molecule type" value="Genomic_DNA"/>
</dbReference>
<evidence type="ECO:0000313" key="2">
    <source>
        <dbReference type="EMBL" id="KAH3836726.1"/>
    </source>
</evidence>
<dbReference type="AlphaFoldDB" id="A0A9D4KCI4"/>
<gene>
    <name evidence="2" type="ORF">DPMN_110100</name>
</gene>
<sequence length="78" mass="8871">MDASKRYETDEVLCDETPLVDPEEPEVLIATRVRDYLVRNEGAEDNESDQGENVQETGDAHDDALRNVLTCQRTRFDA</sequence>
<keyword evidence="3" id="KW-1185">Reference proteome</keyword>
<protein>
    <submittedName>
        <fullName evidence="2">Uncharacterized protein</fullName>
    </submittedName>
</protein>
<dbReference type="Proteomes" id="UP000828390">
    <property type="component" value="Unassembled WGS sequence"/>
</dbReference>
<comment type="caution">
    <text evidence="2">The sequence shown here is derived from an EMBL/GenBank/DDBJ whole genome shotgun (WGS) entry which is preliminary data.</text>
</comment>
<reference evidence="2" key="2">
    <citation type="submission" date="2020-11" db="EMBL/GenBank/DDBJ databases">
        <authorList>
            <person name="McCartney M.A."/>
            <person name="Auch B."/>
            <person name="Kono T."/>
            <person name="Mallez S."/>
            <person name="Becker A."/>
            <person name="Gohl D.M."/>
            <person name="Silverstein K.A.T."/>
            <person name="Koren S."/>
            <person name="Bechman K.B."/>
            <person name="Herman A."/>
            <person name="Abrahante J.E."/>
            <person name="Garbe J."/>
        </authorList>
    </citation>
    <scope>NUCLEOTIDE SEQUENCE</scope>
    <source>
        <strain evidence="2">Duluth1</strain>
        <tissue evidence="2">Whole animal</tissue>
    </source>
</reference>
<proteinExistence type="predicted"/>
<feature type="region of interest" description="Disordered" evidence="1">
    <location>
        <begin position="40"/>
        <end position="63"/>
    </location>
</feature>